<dbReference type="PRINTS" id="PR00080">
    <property type="entry name" value="SDRFAMILY"/>
</dbReference>
<keyword evidence="2 3" id="KW-0560">Oxidoreductase</keyword>
<sequence length="277" mass="29497">MSTGKQLNRDLFSLAGKVAVVTGGTGIQGVRIIRGLAAFGADVAVVDLDPELCETQAKALCAEYGVRAIGVCCDVSQKDQVDAMVKRVVAELGGIHVLHNNAATKSKNPQDFFVPFEDFSFDVWRDIMSVNLDGVFLVAQAVGKQMLSQGTGGSIIQVSSTYGVVGPDFRIYDGSQYMGFRISTPPAYSASKAAVCGLTRYLATWWGPKGIRVNTLVPGGIESGQNEVFQDNYGARVPLGRMANVDEMVGAVVYLASDASSYMTGQMVVVDGGWTAW</sequence>
<protein>
    <submittedName>
        <fullName evidence="3">Gluconate 5-dehydrogenase</fullName>
        <ecNumber evidence="3">1.1.1.69</ecNumber>
    </submittedName>
</protein>
<keyword evidence="4" id="KW-1185">Reference proteome</keyword>
<proteinExistence type="inferred from homology"/>
<accession>V6F5A2</accession>
<dbReference type="Pfam" id="PF13561">
    <property type="entry name" value="adh_short_C2"/>
    <property type="match status" value="1"/>
</dbReference>
<dbReference type="PANTHER" id="PTHR42760:SF133">
    <property type="entry name" value="3-OXOACYL-[ACYL-CARRIER-PROTEIN] REDUCTASE"/>
    <property type="match status" value="1"/>
</dbReference>
<dbReference type="SUPFAM" id="SSF51735">
    <property type="entry name" value="NAD(P)-binding Rossmann-fold domains"/>
    <property type="match status" value="1"/>
</dbReference>
<dbReference type="GO" id="GO:0008874">
    <property type="term" value="F:gluconate 5-dehydrogenase activity"/>
    <property type="evidence" value="ECO:0007669"/>
    <property type="project" value="UniProtKB-EC"/>
</dbReference>
<evidence type="ECO:0000313" key="3">
    <source>
        <dbReference type="EMBL" id="CDL00629.1"/>
    </source>
</evidence>
<organism evidence="3 4">
    <name type="scientific">Magnetospirillum gryphiswaldense (strain DSM 6361 / JCM 21280 / NBRC 15271 / MSR-1)</name>
    <dbReference type="NCBI Taxonomy" id="431944"/>
    <lineage>
        <taxon>Bacteria</taxon>
        <taxon>Pseudomonadati</taxon>
        <taxon>Pseudomonadota</taxon>
        <taxon>Alphaproteobacteria</taxon>
        <taxon>Rhodospirillales</taxon>
        <taxon>Rhodospirillaceae</taxon>
        <taxon>Magnetospirillum</taxon>
    </lineage>
</organism>
<dbReference type="FunFam" id="3.40.50.720:FF:000084">
    <property type="entry name" value="Short-chain dehydrogenase reductase"/>
    <property type="match status" value="1"/>
</dbReference>
<reference evidence="3 4" key="1">
    <citation type="journal article" date="2014" name="Genome Announc.">
        <title>Complete genome sequence of Magnetospirillum gryphiswaldense MSR-1.</title>
        <authorList>
            <person name="Wang X."/>
            <person name="Wang Q."/>
            <person name="Zhang W."/>
            <person name="Wang Y."/>
            <person name="Li L."/>
            <person name="Wen T."/>
            <person name="Zhang T."/>
            <person name="Zhang Y."/>
            <person name="Xu J."/>
            <person name="Hu J."/>
            <person name="Li S."/>
            <person name="Liu L."/>
            <person name="Liu J."/>
            <person name="Jiang W."/>
            <person name="Tian J."/>
            <person name="Li Y."/>
            <person name="Schuler D."/>
            <person name="Wang L."/>
            <person name="Li J."/>
        </authorList>
    </citation>
    <scope>NUCLEOTIDE SEQUENCE [LARGE SCALE GENOMIC DNA]</scope>
    <source>
        <strain evidence="4">DSM 6361 / JCM 21280 / NBRC 15271 / MSR-1</strain>
    </source>
</reference>
<dbReference type="Proteomes" id="UP000018922">
    <property type="component" value="Chromosome I"/>
</dbReference>
<dbReference type="eggNOG" id="COG1028">
    <property type="taxonomic scope" value="Bacteria"/>
</dbReference>
<evidence type="ECO:0000256" key="2">
    <source>
        <dbReference type="ARBA" id="ARBA00023002"/>
    </source>
</evidence>
<name>V6F5A2_MAGGM</name>
<dbReference type="EMBL" id="HG794546">
    <property type="protein sequence ID" value="CDL00629.1"/>
    <property type="molecule type" value="Genomic_DNA"/>
</dbReference>
<evidence type="ECO:0000256" key="1">
    <source>
        <dbReference type="ARBA" id="ARBA00006484"/>
    </source>
</evidence>
<gene>
    <name evidence="3" type="ordered locus">MGMSRv2__3414</name>
</gene>
<dbReference type="AlphaFoldDB" id="V6F5A2"/>
<dbReference type="EC" id="1.1.1.69" evidence="3"/>
<dbReference type="HOGENOM" id="CLU_010194_1_1_5"/>
<dbReference type="PRINTS" id="PR00081">
    <property type="entry name" value="GDHRDH"/>
</dbReference>
<dbReference type="PANTHER" id="PTHR42760">
    <property type="entry name" value="SHORT-CHAIN DEHYDROGENASES/REDUCTASES FAMILY MEMBER"/>
    <property type="match status" value="1"/>
</dbReference>
<comment type="similarity">
    <text evidence="1">Belongs to the short-chain dehydrogenases/reductases (SDR) family.</text>
</comment>
<evidence type="ECO:0000313" key="4">
    <source>
        <dbReference type="Proteomes" id="UP000018922"/>
    </source>
</evidence>
<dbReference type="InterPro" id="IPR002347">
    <property type="entry name" value="SDR_fam"/>
</dbReference>
<dbReference type="STRING" id="1430440.MGMSRv2__3414"/>
<dbReference type="KEGG" id="mgy:MGMSRv2__3414"/>
<dbReference type="Gene3D" id="3.40.50.720">
    <property type="entry name" value="NAD(P)-binding Rossmann-like Domain"/>
    <property type="match status" value="1"/>
</dbReference>
<dbReference type="InterPro" id="IPR036291">
    <property type="entry name" value="NAD(P)-bd_dom_sf"/>
</dbReference>